<protein>
    <submittedName>
        <fullName evidence="3">Uncharacterized protein</fullName>
    </submittedName>
</protein>
<evidence type="ECO:0000256" key="1">
    <source>
        <dbReference type="SAM" id="MobiDB-lite"/>
    </source>
</evidence>
<evidence type="ECO:0000313" key="3">
    <source>
        <dbReference type="WBParaSite" id="Minc3s00499g13352"/>
    </source>
</evidence>
<name>A0A914LGN1_MELIC</name>
<evidence type="ECO:0000313" key="2">
    <source>
        <dbReference type="Proteomes" id="UP000887563"/>
    </source>
</evidence>
<reference evidence="3" key="1">
    <citation type="submission" date="2022-11" db="UniProtKB">
        <authorList>
            <consortium name="WormBaseParasite"/>
        </authorList>
    </citation>
    <scope>IDENTIFICATION</scope>
</reference>
<proteinExistence type="predicted"/>
<dbReference type="WBParaSite" id="Minc3s00499g13352">
    <property type="protein sequence ID" value="Minc3s00499g13352"/>
    <property type="gene ID" value="Minc3s00499g13352"/>
</dbReference>
<accession>A0A914LGN1</accession>
<dbReference type="AlphaFoldDB" id="A0A914LGN1"/>
<keyword evidence="2" id="KW-1185">Reference proteome</keyword>
<dbReference type="Proteomes" id="UP000887563">
    <property type="component" value="Unplaced"/>
</dbReference>
<feature type="region of interest" description="Disordered" evidence="1">
    <location>
        <begin position="82"/>
        <end position="112"/>
    </location>
</feature>
<organism evidence="2 3">
    <name type="scientific">Meloidogyne incognita</name>
    <name type="common">Southern root-knot nematode worm</name>
    <name type="synonym">Oxyuris incognita</name>
    <dbReference type="NCBI Taxonomy" id="6306"/>
    <lineage>
        <taxon>Eukaryota</taxon>
        <taxon>Metazoa</taxon>
        <taxon>Ecdysozoa</taxon>
        <taxon>Nematoda</taxon>
        <taxon>Chromadorea</taxon>
        <taxon>Rhabditida</taxon>
        <taxon>Tylenchina</taxon>
        <taxon>Tylenchomorpha</taxon>
        <taxon>Tylenchoidea</taxon>
        <taxon>Meloidogynidae</taxon>
        <taxon>Meloidogyninae</taxon>
        <taxon>Meloidogyne</taxon>
        <taxon>Meloidogyne incognita group</taxon>
    </lineage>
</organism>
<sequence length="138" mass="15561">MYTGDTPDLPRADLPRPTCRDRLAAGRLAARPTCRRPTCREADLSPADLPPSFLINTPFHKVYAEKSFCRCGGSRACRAERRPPLRYGRRERSEHDRSEARPSCSEDHARPTLRSSTKTVFPAKILLVITLIKIIQSS</sequence>
<feature type="compositionally biased region" description="Basic and acidic residues" evidence="1">
    <location>
        <begin position="82"/>
        <end position="110"/>
    </location>
</feature>